<dbReference type="SUPFAM" id="SSF160631">
    <property type="entry name" value="SMI1/KNR4-like"/>
    <property type="match status" value="1"/>
</dbReference>
<keyword evidence="3" id="KW-1185">Reference proteome</keyword>
<sequence>MDAGTWRRTLQAADDRLELQPPADPGEIAAVELRLGITFPAELRGLYAATDGILDRPGEWFVMWRLGDVAHWNLEAWNGWESETRRRLLGFGDDGAGDPFCVGLDGETTVCTWSPVEQEARPLAPNLREFWSGWLSGQIKT</sequence>
<dbReference type="Proteomes" id="UP000305836">
    <property type="component" value="Unassembled WGS sequence"/>
</dbReference>
<dbReference type="InterPro" id="IPR037883">
    <property type="entry name" value="Knr4/Smi1-like_sf"/>
</dbReference>
<organism evidence="2 3">
    <name type="scientific">Kribbella jiaozuonensis</name>
    <dbReference type="NCBI Taxonomy" id="2575441"/>
    <lineage>
        <taxon>Bacteria</taxon>
        <taxon>Bacillati</taxon>
        <taxon>Actinomycetota</taxon>
        <taxon>Actinomycetes</taxon>
        <taxon>Propionibacteriales</taxon>
        <taxon>Kribbellaceae</taxon>
        <taxon>Kribbella</taxon>
    </lineage>
</organism>
<accession>A0A4U3LNT0</accession>
<protein>
    <submittedName>
        <fullName evidence="2">SMI1/KNR4 family protein</fullName>
    </submittedName>
</protein>
<dbReference type="Pfam" id="PF09346">
    <property type="entry name" value="SMI1_KNR4"/>
    <property type="match status" value="1"/>
</dbReference>
<proteinExistence type="predicted"/>
<dbReference type="InterPro" id="IPR018958">
    <property type="entry name" value="Knr4/Smi1-like_dom"/>
</dbReference>
<evidence type="ECO:0000313" key="2">
    <source>
        <dbReference type="EMBL" id="TKK77471.1"/>
    </source>
</evidence>
<dbReference type="Gene3D" id="3.40.1580.10">
    <property type="entry name" value="SMI1/KNR4-like"/>
    <property type="match status" value="1"/>
</dbReference>
<name>A0A4U3LNT0_9ACTN</name>
<dbReference type="AlphaFoldDB" id="A0A4U3LNT0"/>
<feature type="domain" description="Knr4/Smi1-like" evidence="1">
    <location>
        <begin position="22"/>
        <end position="137"/>
    </location>
</feature>
<dbReference type="OrthoDB" id="5194068at2"/>
<dbReference type="SMART" id="SM00860">
    <property type="entry name" value="SMI1_KNR4"/>
    <property type="match status" value="1"/>
</dbReference>
<dbReference type="EMBL" id="SZPZ01000003">
    <property type="protein sequence ID" value="TKK77471.1"/>
    <property type="molecule type" value="Genomic_DNA"/>
</dbReference>
<dbReference type="RefSeq" id="WP_137255643.1">
    <property type="nucleotide sequence ID" value="NZ_JBHSPQ010000002.1"/>
</dbReference>
<comment type="caution">
    <text evidence="2">The sequence shown here is derived from an EMBL/GenBank/DDBJ whole genome shotgun (WGS) entry which is preliminary data.</text>
</comment>
<evidence type="ECO:0000313" key="3">
    <source>
        <dbReference type="Proteomes" id="UP000305836"/>
    </source>
</evidence>
<gene>
    <name evidence="2" type="ORF">FDA38_20095</name>
</gene>
<evidence type="ECO:0000259" key="1">
    <source>
        <dbReference type="SMART" id="SM00860"/>
    </source>
</evidence>
<reference evidence="2 3" key="1">
    <citation type="submission" date="2019-04" db="EMBL/GenBank/DDBJ databases">
        <title>Kribbella sp. NEAU-THZ 27 nov., a novel actinomycete isolated from soil.</title>
        <authorList>
            <person name="Duan L."/>
        </authorList>
    </citation>
    <scope>NUCLEOTIDE SEQUENCE [LARGE SCALE GENOMIC DNA]</scope>
    <source>
        <strain evidence="3">NEAU-THZ27</strain>
    </source>
</reference>